<dbReference type="AlphaFoldDB" id="A0A8H4YJG6"/>
<proteinExistence type="predicted"/>
<dbReference type="Proteomes" id="UP000558688">
    <property type="component" value="Unassembled WGS sequence"/>
</dbReference>
<evidence type="ECO:0000256" key="2">
    <source>
        <dbReference type="SAM" id="Phobius"/>
    </source>
</evidence>
<organism evidence="3 4">
    <name type="scientific">Fusarium oxysporum</name>
    <name type="common">Fusarium vascular wilt</name>
    <dbReference type="NCBI Taxonomy" id="5507"/>
    <lineage>
        <taxon>Eukaryota</taxon>
        <taxon>Fungi</taxon>
        <taxon>Dikarya</taxon>
        <taxon>Ascomycota</taxon>
        <taxon>Pezizomycotina</taxon>
        <taxon>Sordariomycetes</taxon>
        <taxon>Hypocreomycetidae</taxon>
        <taxon>Hypocreales</taxon>
        <taxon>Nectriaceae</taxon>
        <taxon>Fusarium</taxon>
        <taxon>Fusarium oxysporum species complex</taxon>
    </lineage>
</organism>
<evidence type="ECO:0000256" key="1">
    <source>
        <dbReference type="SAM" id="MobiDB-lite"/>
    </source>
</evidence>
<comment type="caution">
    <text evidence="3">The sequence shown here is derived from an EMBL/GenBank/DDBJ whole genome shotgun (WGS) entry which is preliminary data.</text>
</comment>
<protein>
    <recommendedName>
        <fullName evidence="5">Major facilitator superfamily (MFS) profile domain-containing protein</fullName>
    </recommendedName>
</protein>
<keyword evidence="2" id="KW-0812">Transmembrane</keyword>
<gene>
    <name evidence="3" type="ORF">FOXYS1_15943</name>
</gene>
<feature type="region of interest" description="Disordered" evidence="1">
    <location>
        <begin position="1"/>
        <end position="32"/>
    </location>
</feature>
<dbReference type="SUPFAM" id="SSF103473">
    <property type="entry name" value="MFS general substrate transporter"/>
    <property type="match status" value="1"/>
</dbReference>
<feature type="transmembrane region" description="Helical" evidence="2">
    <location>
        <begin position="113"/>
        <end position="133"/>
    </location>
</feature>
<sequence length="142" mass="14743">MLGHDAPTHTEAKMHQDPSEDNGRDSGKIPGDNPNGGVGAWLQVVGAFYSSPTLAQACGIGLGAGVPSVAILSTYFTTHISFAVGIAALGASIGGVVYPIVFRELQKQIGFAWSTRIIGFIALAGLTLSNMVMKLSTLQDNI</sequence>
<dbReference type="InterPro" id="IPR036259">
    <property type="entry name" value="MFS_trans_sf"/>
</dbReference>
<reference evidence="3" key="1">
    <citation type="submission" date="2020-02" db="EMBL/GenBank/DDBJ databases">
        <title>Identification and distribution of gene clusters putatively required for synthesis of sphingolipid metabolism inhibitors in phylogenetically diverse species of the filamentous fungus Fusarium.</title>
        <authorList>
            <person name="Kim H.-S."/>
            <person name="Busman M."/>
            <person name="Brown D.W."/>
            <person name="Divon H."/>
            <person name="Uhlig S."/>
            <person name="Proctor R.H."/>
        </authorList>
    </citation>
    <scope>NUCLEOTIDE SEQUENCE [LARGE SCALE GENOMIC DNA]</scope>
    <source>
        <strain evidence="3">NRRL 39464</strain>
    </source>
</reference>
<evidence type="ECO:0000313" key="3">
    <source>
        <dbReference type="EMBL" id="KAF5229262.1"/>
    </source>
</evidence>
<name>A0A8H4YJG6_FUSOX</name>
<evidence type="ECO:0000313" key="4">
    <source>
        <dbReference type="Proteomes" id="UP000558688"/>
    </source>
</evidence>
<accession>A0A8H4YJG6</accession>
<keyword evidence="2" id="KW-1133">Transmembrane helix</keyword>
<evidence type="ECO:0008006" key="5">
    <source>
        <dbReference type="Google" id="ProtNLM"/>
    </source>
</evidence>
<dbReference type="EMBL" id="JAAFOW010004710">
    <property type="protein sequence ID" value="KAF5229262.1"/>
    <property type="molecule type" value="Genomic_DNA"/>
</dbReference>
<feature type="transmembrane region" description="Helical" evidence="2">
    <location>
        <begin position="80"/>
        <end position="101"/>
    </location>
</feature>
<keyword evidence="2" id="KW-0472">Membrane</keyword>
<feature type="compositionally biased region" description="Basic and acidic residues" evidence="1">
    <location>
        <begin position="1"/>
        <end position="27"/>
    </location>
</feature>